<protein>
    <submittedName>
        <fullName evidence="2">Uncharacterized protein</fullName>
    </submittedName>
</protein>
<proteinExistence type="predicted"/>
<feature type="compositionally biased region" description="Basic and acidic residues" evidence="1">
    <location>
        <begin position="70"/>
        <end position="85"/>
    </location>
</feature>
<evidence type="ECO:0000256" key="1">
    <source>
        <dbReference type="SAM" id="MobiDB-lite"/>
    </source>
</evidence>
<evidence type="ECO:0000313" key="2">
    <source>
        <dbReference type="EMBL" id="KAK4008829.1"/>
    </source>
</evidence>
<feature type="region of interest" description="Disordered" evidence="1">
    <location>
        <begin position="70"/>
        <end position="99"/>
    </location>
</feature>
<keyword evidence="3" id="KW-1185">Reference proteome</keyword>
<accession>A0ABQ9Z846</accession>
<reference evidence="2 3" key="1">
    <citation type="journal article" date="2023" name="Nucleic Acids Res.">
        <title>The hologenome of Daphnia magna reveals possible DNA methylation and microbiome-mediated evolution of the host genome.</title>
        <authorList>
            <person name="Chaturvedi A."/>
            <person name="Li X."/>
            <person name="Dhandapani V."/>
            <person name="Marshall H."/>
            <person name="Kissane S."/>
            <person name="Cuenca-Cambronero M."/>
            <person name="Asole G."/>
            <person name="Calvet F."/>
            <person name="Ruiz-Romero M."/>
            <person name="Marangio P."/>
            <person name="Guigo R."/>
            <person name="Rago D."/>
            <person name="Mirbahai L."/>
            <person name="Eastwood N."/>
            <person name="Colbourne J.K."/>
            <person name="Zhou J."/>
            <person name="Mallon E."/>
            <person name="Orsini L."/>
        </authorList>
    </citation>
    <scope>NUCLEOTIDE SEQUENCE [LARGE SCALE GENOMIC DNA]</scope>
    <source>
        <strain evidence="2">LRV0_1</strain>
    </source>
</reference>
<dbReference type="EMBL" id="JAOYFB010000002">
    <property type="protein sequence ID" value="KAK4008829.1"/>
    <property type="molecule type" value="Genomic_DNA"/>
</dbReference>
<comment type="caution">
    <text evidence="2">The sequence shown here is derived from an EMBL/GenBank/DDBJ whole genome shotgun (WGS) entry which is preliminary data.</text>
</comment>
<organism evidence="2 3">
    <name type="scientific">Daphnia magna</name>
    <dbReference type="NCBI Taxonomy" id="35525"/>
    <lineage>
        <taxon>Eukaryota</taxon>
        <taxon>Metazoa</taxon>
        <taxon>Ecdysozoa</taxon>
        <taxon>Arthropoda</taxon>
        <taxon>Crustacea</taxon>
        <taxon>Branchiopoda</taxon>
        <taxon>Diplostraca</taxon>
        <taxon>Cladocera</taxon>
        <taxon>Anomopoda</taxon>
        <taxon>Daphniidae</taxon>
        <taxon>Daphnia</taxon>
    </lineage>
</organism>
<gene>
    <name evidence="2" type="ORF">OUZ56_013956</name>
</gene>
<name>A0ABQ9Z846_9CRUS</name>
<sequence>MDRRRKEQPQAFDVIPRMQLITTVGHSHTQATDIHRRETRVYVQLRARRQEESFYFLSCCPVWREMKPSRHLGSDDDIRSKEHISGRSNMLETFGDGTG</sequence>
<dbReference type="Proteomes" id="UP001234178">
    <property type="component" value="Unassembled WGS sequence"/>
</dbReference>
<evidence type="ECO:0000313" key="3">
    <source>
        <dbReference type="Proteomes" id="UP001234178"/>
    </source>
</evidence>